<name>A0A4R1KGL8_9GAMM</name>
<gene>
    <name evidence="1" type="ORF">EV690_0165</name>
</gene>
<dbReference type="Pfam" id="PF01536">
    <property type="entry name" value="SAM_decarbox"/>
    <property type="match status" value="1"/>
</dbReference>
<dbReference type="PANTHER" id="PTHR11570">
    <property type="entry name" value="S-ADENOSYLMETHIONINE DECARBOXYLASE"/>
    <property type="match status" value="1"/>
</dbReference>
<keyword evidence="2" id="KW-1185">Reference proteome</keyword>
<dbReference type="InterPro" id="IPR016067">
    <property type="entry name" value="S-AdoMet_deCO2ase_core"/>
</dbReference>
<evidence type="ECO:0000313" key="2">
    <source>
        <dbReference type="Proteomes" id="UP000295565"/>
    </source>
</evidence>
<dbReference type="OrthoDB" id="5289311at2"/>
<comment type="caution">
    <text evidence="1">The sequence shown here is derived from an EMBL/GenBank/DDBJ whole genome shotgun (WGS) entry which is preliminary data.</text>
</comment>
<reference evidence="1 2" key="1">
    <citation type="submission" date="2019-03" db="EMBL/GenBank/DDBJ databases">
        <title>Genomic Encyclopedia of Type Strains, Phase IV (KMG-IV): sequencing the most valuable type-strain genomes for metagenomic binning, comparative biology and taxonomic classification.</title>
        <authorList>
            <person name="Goeker M."/>
        </authorList>
    </citation>
    <scope>NUCLEOTIDE SEQUENCE [LARGE SCALE GENOMIC DNA]</scope>
    <source>
        <strain evidence="1 2">DSM 18577</strain>
    </source>
</reference>
<dbReference type="AlphaFoldDB" id="A0A4R1KGL8"/>
<dbReference type="InterPro" id="IPR018166">
    <property type="entry name" value="S-AdoMet_deCO2ase_CS"/>
</dbReference>
<accession>A0A4R1KGL8</accession>
<dbReference type="Gene3D" id="3.60.90.10">
    <property type="entry name" value="S-adenosylmethionine decarboxylase"/>
    <property type="match status" value="1"/>
</dbReference>
<dbReference type="RefSeq" id="WP_131911041.1">
    <property type="nucleotide sequence ID" value="NZ_OU594967.1"/>
</dbReference>
<organism evidence="1 2">
    <name type="scientific">Celerinatantimonas diazotrophica</name>
    <dbReference type="NCBI Taxonomy" id="412034"/>
    <lineage>
        <taxon>Bacteria</taxon>
        <taxon>Pseudomonadati</taxon>
        <taxon>Pseudomonadota</taxon>
        <taxon>Gammaproteobacteria</taxon>
        <taxon>Celerinatantimonadaceae</taxon>
        <taxon>Celerinatantimonas</taxon>
    </lineage>
</organism>
<dbReference type="GO" id="GO:0004014">
    <property type="term" value="F:adenosylmethionine decarboxylase activity"/>
    <property type="evidence" value="ECO:0007669"/>
    <property type="project" value="InterPro"/>
</dbReference>
<dbReference type="GO" id="GO:0008295">
    <property type="term" value="P:spermidine biosynthetic process"/>
    <property type="evidence" value="ECO:0007669"/>
    <property type="project" value="InterPro"/>
</dbReference>
<dbReference type="PANTHER" id="PTHR11570:SF0">
    <property type="entry name" value="S-ADENOSYLMETHIONINE DECARBOXYLASE PROENZYME"/>
    <property type="match status" value="1"/>
</dbReference>
<evidence type="ECO:0000313" key="1">
    <source>
        <dbReference type="EMBL" id="TCK63280.1"/>
    </source>
</evidence>
<dbReference type="Proteomes" id="UP000295565">
    <property type="component" value="Unassembled WGS sequence"/>
</dbReference>
<dbReference type="PROSITE" id="PS01336">
    <property type="entry name" value="ADOMETDC"/>
    <property type="match status" value="1"/>
</dbReference>
<sequence>MLFFEGSEKKLEIVMRPKSDSLRALGHKYWQKMVTKARADILCSMSNDQCDAYLLSESSLFVWDNRFLMLTCGTTTLVDAAAHFIHDRGQQNLDFVSYQRKNEYLPHRQRTTVNDDLKKFRTLLDIKAHQLGYLDTHHHFLFHYAHPDYRPPSHDITAELLMYHISEQAANKLLHPRSIESIREFLALDKLLDGFILDDYLFEPFGYSVNLLKGDDYATIHITPQQCSSYVSFETSLDLSGKYRFIVDELLKKLRPRAWDCIGFNTKPQVPEQRDYLLLGECQLPLECGYQVDFNYFLDGHQTPLTIREL</sequence>
<dbReference type="EMBL" id="SMGD01000002">
    <property type="protein sequence ID" value="TCK63280.1"/>
    <property type="molecule type" value="Genomic_DNA"/>
</dbReference>
<dbReference type="InterPro" id="IPR048283">
    <property type="entry name" value="AdoMetDC-like"/>
</dbReference>
<proteinExistence type="predicted"/>
<dbReference type="SUPFAM" id="SSF56276">
    <property type="entry name" value="S-adenosylmethionine decarboxylase"/>
    <property type="match status" value="1"/>
</dbReference>
<protein>
    <submittedName>
        <fullName evidence="1">S-adenosylmethionine decarboxylase</fullName>
    </submittedName>
</protein>